<keyword evidence="1 2" id="KW-0597">Phosphoprotein</keyword>
<dbReference type="PANTHER" id="PTHR44591:SF25">
    <property type="entry name" value="CHEMOTAXIS TWO-COMPONENT RESPONSE REGULATOR"/>
    <property type="match status" value="1"/>
</dbReference>
<evidence type="ECO:0000313" key="6">
    <source>
        <dbReference type="Proteomes" id="UP000014975"/>
    </source>
</evidence>
<dbReference type="SMART" id="SM00028">
    <property type="entry name" value="TPR"/>
    <property type="match status" value="3"/>
</dbReference>
<dbReference type="InterPro" id="IPR001789">
    <property type="entry name" value="Sig_transdc_resp-reg_receiver"/>
</dbReference>
<feature type="repeat" description="TPR" evidence="3">
    <location>
        <begin position="257"/>
        <end position="290"/>
    </location>
</feature>
<protein>
    <submittedName>
        <fullName evidence="5">Response regulator receiver protein</fullName>
    </submittedName>
</protein>
<keyword evidence="6" id="KW-1185">Reference proteome</keyword>
<dbReference type="PATRIC" id="fig|1121439.3.peg.1598"/>
<dbReference type="EMBL" id="ATHI01000026">
    <property type="protein sequence ID" value="EPR32808.1"/>
    <property type="molecule type" value="Genomic_DNA"/>
</dbReference>
<evidence type="ECO:0000256" key="2">
    <source>
        <dbReference type="PROSITE-ProRule" id="PRU00169"/>
    </source>
</evidence>
<reference evidence="5 6" key="1">
    <citation type="journal article" date="2013" name="Genome Announc.">
        <title>Draft genome sequences for three mercury-methylating, sulfate-reducing bacteria.</title>
        <authorList>
            <person name="Brown S.D."/>
            <person name="Hurt R.A.Jr."/>
            <person name="Gilmour C.C."/>
            <person name="Elias D.A."/>
        </authorList>
    </citation>
    <scope>NUCLEOTIDE SEQUENCE [LARGE SCALE GENOMIC DNA]</scope>
    <source>
        <strain evidence="5 6">DSM 16529</strain>
    </source>
</reference>
<dbReference type="SMART" id="SM00448">
    <property type="entry name" value="REC"/>
    <property type="match status" value="1"/>
</dbReference>
<gene>
    <name evidence="5" type="ORF">dsat_0249</name>
</gene>
<organism evidence="5 6">
    <name type="scientific">Alkalidesulfovibrio alkalitolerans DSM 16529</name>
    <dbReference type="NCBI Taxonomy" id="1121439"/>
    <lineage>
        <taxon>Bacteria</taxon>
        <taxon>Pseudomonadati</taxon>
        <taxon>Thermodesulfobacteriota</taxon>
        <taxon>Desulfovibrionia</taxon>
        <taxon>Desulfovibrionales</taxon>
        <taxon>Desulfovibrionaceae</taxon>
        <taxon>Alkalidesulfovibrio</taxon>
    </lineage>
</organism>
<dbReference type="eggNOG" id="COG0457">
    <property type="taxonomic scope" value="Bacteria"/>
</dbReference>
<evidence type="ECO:0000256" key="3">
    <source>
        <dbReference type="PROSITE-ProRule" id="PRU00339"/>
    </source>
</evidence>
<sequence length="365" mass="39907">MARRMGTVVIASANDGHARTDKTMAKQAGAALTVCFERGDEALAYLEAQEADLLICDERLADMDGLTLLERVRLAPRLQQLPVLMAATARDERAILSAIAAGCHGYVVRPYSLAALERQMRQARRNTTLPGATAVMLAKARALKNAFASLPEIEAADEATSRTHAVSPARGAVERGMGLLLKGRFPAAISAFHQALNLNAAYAEAHEGLARAYKGIGDLGKYFKHMRKAVHCLAEQDRFFEVRVLFAELRAAGAETDNPFYALGKRLWLNEDYAEALLAWRKALKLTPESAAVAHCLARAYCIVGQDERAREVLDTAREHNTEVAELETLLASLHSRKNSEAATGWLETMLSPVKRAMRRLTTAA</sequence>
<name>S7UKI5_9BACT</name>
<dbReference type="RefSeq" id="WP_020886943.1">
    <property type="nucleotide sequence ID" value="NZ_ATHI01000026.1"/>
</dbReference>
<dbReference type="GO" id="GO:0000160">
    <property type="term" value="P:phosphorelay signal transduction system"/>
    <property type="evidence" value="ECO:0007669"/>
    <property type="project" value="InterPro"/>
</dbReference>
<dbReference type="PROSITE" id="PS50110">
    <property type="entry name" value="RESPONSE_REGULATORY"/>
    <property type="match status" value="1"/>
</dbReference>
<evidence type="ECO:0000256" key="1">
    <source>
        <dbReference type="ARBA" id="ARBA00022553"/>
    </source>
</evidence>
<dbReference type="Pfam" id="PF00072">
    <property type="entry name" value="Response_reg"/>
    <property type="match status" value="1"/>
</dbReference>
<dbReference type="PROSITE" id="PS50005">
    <property type="entry name" value="TPR"/>
    <property type="match status" value="1"/>
</dbReference>
<dbReference type="Gene3D" id="3.40.50.2300">
    <property type="match status" value="1"/>
</dbReference>
<proteinExistence type="predicted"/>
<dbReference type="SUPFAM" id="SSF52172">
    <property type="entry name" value="CheY-like"/>
    <property type="match status" value="1"/>
</dbReference>
<dbReference type="eggNOG" id="COG0745">
    <property type="taxonomic scope" value="Bacteria"/>
</dbReference>
<dbReference type="SUPFAM" id="SSF48452">
    <property type="entry name" value="TPR-like"/>
    <property type="match status" value="1"/>
</dbReference>
<dbReference type="InterPro" id="IPR011006">
    <property type="entry name" value="CheY-like_superfamily"/>
</dbReference>
<dbReference type="STRING" id="1121439.dsat_0249"/>
<dbReference type="Gene3D" id="1.25.40.10">
    <property type="entry name" value="Tetratricopeptide repeat domain"/>
    <property type="match status" value="2"/>
</dbReference>
<evidence type="ECO:0000259" key="4">
    <source>
        <dbReference type="PROSITE" id="PS50110"/>
    </source>
</evidence>
<comment type="caution">
    <text evidence="5">The sequence shown here is derived from an EMBL/GenBank/DDBJ whole genome shotgun (WGS) entry which is preliminary data.</text>
</comment>
<dbReference type="InterPro" id="IPR019734">
    <property type="entry name" value="TPR_rpt"/>
</dbReference>
<feature type="domain" description="Response regulatory" evidence="4">
    <location>
        <begin position="7"/>
        <end position="124"/>
    </location>
</feature>
<dbReference type="Proteomes" id="UP000014975">
    <property type="component" value="Unassembled WGS sequence"/>
</dbReference>
<dbReference type="OrthoDB" id="5469454at2"/>
<dbReference type="InterPro" id="IPR011990">
    <property type="entry name" value="TPR-like_helical_dom_sf"/>
</dbReference>
<dbReference type="PANTHER" id="PTHR44591">
    <property type="entry name" value="STRESS RESPONSE REGULATOR PROTEIN 1"/>
    <property type="match status" value="1"/>
</dbReference>
<dbReference type="InterPro" id="IPR050595">
    <property type="entry name" value="Bact_response_regulator"/>
</dbReference>
<evidence type="ECO:0000313" key="5">
    <source>
        <dbReference type="EMBL" id="EPR32808.1"/>
    </source>
</evidence>
<dbReference type="Pfam" id="PF14559">
    <property type="entry name" value="TPR_19"/>
    <property type="match status" value="1"/>
</dbReference>
<feature type="modified residue" description="4-aspartylphosphate" evidence="2">
    <location>
        <position position="57"/>
    </location>
</feature>
<dbReference type="AlphaFoldDB" id="S7UKI5"/>
<keyword evidence="3" id="KW-0802">TPR repeat</keyword>
<accession>S7UKI5</accession>